<dbReference type="InterPro" id="IPR002560">
    <property type="entry name" value="Transposase_DDE"/>
</dbReference>
<evidence type="ECO:0000313" key="3">
    <source>
        <dbReference type="EMBL" id="SDB79723.1"/>
    </source>
</evidence>
<evidence type="ECO:0000313" key="4">
    <source>
        <dbReference type="Proteomes" id="UP000183670"/>
    </source>
</evidence>
<organism evidence="3 4">
    <name type="scientific">Bacteroides ovatus</name>
    <dbReference type="NCBI Taxonomy" id="28116"/>
    <lineage>
        <taxon>Bacteria</taxon>
        <taxon>Pseudomonadati</taxon>
        <taxon>Bacteroidota</taxon>
        <taxon>Bacteroidia</taxon>
        <taxon>Bacteroidales</taxon>
        <taxon>Bacteroidaceae</taxon>
        <taxon>Bacteroides</taxon>
    </lineage>
</organism>
<evidence type="ECO:0000259" key="2">
    <source>
        <dbReference type="Pfam" id="PF01610"/>
    </source>
</evidence>
<dbReference type="EMBL" id="FMYE01000119">
    <property type="protein sequence ID" value="SDB79723.1"/>
    <property type="molecule type" value="Genomic_DNA"/>
</dbReference>
<name>A0A1G6GCZ7_BACOV</name>
<feature type="region of interest" description="Disordered" evidence="1">
    <location>
        <begin position="162"/>
        <end position="212"/>
    </location>
</feature>
<proteinExistence type="predicted"/>
<evidence type="ECO:0000256" key="1">
    <source>
        <dbReference type="SAM" id="MobiDB-lite"/>
    </source>
</evidence>
<protein>
    <submittedName>
        <fullName evidence="3">Transposase</fullName>
    </submittedName>
</protein>
<dbReference type="AlphaFoldDB" id="A0A1G6GCZ7"/>
<dbReference type="PANTHER" id="PTHR33498:SF1">
    <property type="entry name" value="TRANSPOSASE FOR INSERTION SEQUENCE ELEMENT IS1557"/>
    <property type="match status" value="1"/>
</dbReference>
<dbReference type="Proteomes" id="UP000183670">
    <property type="component" value="Unassembled WGS sequence"/>
</dbReference>
<feature type="domain" description="Transposase IS204/IS1001/IS1096/IS1165 DDE" evidence="2">
    <location>
        <begin position="56"/>
        <end position="352"/>
    </location>
</feature>
<dbReference type="RefSeq" id="WP_002558306.1">
    <property type="nucleotide sequence ID" value="NZ_FMYE01000119.1"/>
</dbReference>
<sequence>MDTSPITARSLQKPYHIKADEFERAYKDFLSGYRTWKELSHAEDWLVFYKNIGPQLSIDETALSDGELYTIISNKAAHGGKGAIVAIIKGTKVEDVVKALMRILWYERAKVLEVTMDFSESMHSIVKQCFPYATITIDRFHVQKDCYDAMQQVRIRHRREAQRTEVEAREQHKLRNKKNAEARKRRLEKNGGKRKGKQGRKPNRKNEKYEPVRLSNGDTVCELLTRSRYLLMTSADKWTATQKIRARLLFELYPDMKTAYSISHSLRMIFNNKNATRESGKKSLAQWYAKVGEFGDENFNTVAATIYERQGEILNYFINRSTNASAESLNSKIKQFRAQLHGVIDVKFFLFRLSKIFG</sequence>
<gene>
    <name evidence="3" type="ORF">SAMN05192581_11191</name>
</gene>
<accession>A0A1G6GCZ7</accession>
<dbReference type="PANTHER" id="PTHR33498">
    <property type="entry name" value="TRANSPOSASE FOR INSERTION SEQUENCE ELEMENT IS1557"/>
    <property type="match status" value="1"/>
</dbReference>
<feature type="compositionally biased region" description="Basic residues" evidence="1">
    <location>
        <begin position="183"/>
        <end position="203"/>
    </location>
</feature>
<feature type="compositionally biased region" description="Basic and acidic residues" evidence="1">
    <location>
        <begin position="162"/>
        <end position="182"/>
    </location>
</feature>
<dbReference type="InterPro" id="IPR047951">
    <property type="entry name" value="Transpos_ISL3"/>
</dbReference>
<reference evidence="3 4" key="1">
    <citation type="submission" date="2016-10" db="EMBL/GenBank/DDBJ databases">
        <authorList>
            <person name="de Groot N.N."/>
        </authorList>
    </citation>
    <scope>NUCLEOTIDE SEQUENCE [LARGE SCALE GENOMIC DNA]</scope>
    <source>
        <strain evidence="3 4">NLAE-zl-C500</strain>
    </source>
</reference>
<dbReference type="Pfam" id="PF01610">
    <property type="entry name" value="DDE_Tnp_ISL3"/>
    <property type="match status" value="1"/>
</dbReference>